<feature type="domain" description="Acid ceramidase N-terminal" evidence="3">
    <location>
        <begin position="11"/>
        <end position="71"/>
    </location>
</feature>
<dbReference type="PANTHER" id="PTHR28583">
    <property type="entry name" value="ACID AMIDASE"/>
    <property type="match status" value="1"/>
</dbReference>
<evidence type="ECO:0000313" key="5">
    <source>
        <dbReference type="Proteomes" id="UP000266188"/>
    </source>
</evidence>
<gene>
    <name evidence="4" type="ORF">PHISCL_02234</name>
</gene>
<sequence>MSSAIHFGEVPPVYKIDLSLPPADRYVKVAEEYCDVLKSITRLFDELVESVAPNIQVKWVKHLARLFLRRLYTDEETQEIKGISRVTGIEMYLLVSLNVLLDLLMGCTSGAALAKDNTYGEDERRLLHFRTLDWGMDLLRKLLVRFEFVRSPNYSTVLATNISYVGFVGVLTGVRKGLSVSLNFRPNHNTDGLFSNYRYYGNHLLVLLGVRRSISSMLRQYIIPSGGAVNPPLNEILPTVMRAPSTAAYLIFCDGIEAFVLEKDHRKATLRSDSAFIVATNSDHITPSPRKHKKSPGEHLGAALGTGVSVSINDFIQESDERKACMQSHWDKKLARARRVKTNSRQDPLRRTRSSQKHTLNSPTSLRTATSSNKHQSRTTPEPEITATTREIIDWTAMYPTTNEMTHFSAVMDPSSGRVIWIRRFLDPLSFGLTDSD</sequence>
<dbReference type="AlphaFoldDB" id="A0A3A3A7R9"/>
<evidence type="ECO:0000259" key="3">
    <source>
        <dbReference type="Pfam" id="PF15508"/>
    </source>
</evidence>
<dbReference type="OrthoDB" id="5273684at2759"/>
<feature type="region of interest" description="Disordered" evidence="2">
    <location>
        <begin position="282"/>
        <end position="303"/>
    </location>
</feature>
<dbReference type="STRING" id="2070753.A0A3A3A7R9"/>
<dbReference type="EC" id="3.5.1.23" evidence="1"/>
<dbReference type="InterPro" id="IPR029130">
    <property type="entry name" value="Acid_ceramidase_N"/>
</dbReference>
<dbReference type="PANTHER" id="PTHR28583:SF1">
    <property type="entry name" value="ACID CERAMIDASE"/>
    <property type="match status" value="1"/>
</dbReference>
<protein>
    <recommendedName>
        <fullName evidence="1">ceramidase</fullName>
        <ecNumber evidence="1">3.5.1.23</ecNumber>
    </recommendedName>
</protein>
<evidence type="ECO:0000256" key="2">
    <source>
        <dbReference type="SAM" id="MobiDB-lite"/>
    </source>
</evidence>
<dbReference type="GO" id="GO:0017040">
    <property type="term" value="F:N-acylsphingosine amidohydrolase activity"/>
    <property type="evidence" value="ECO:0007669"/>
    <property type="project" value="UniProtKB-EC"/>
</dbReference>
<organism evidence="4 5">
    <name type="scientific">Aspergillus sclerotialis</name>
    <dbReference type="NCBI Taxonomy" id="2070753"/>
    <lineage>
        <taxon>Eukaryota</taxon>
        <taxon>Fungi</taxon>
        <taxon>Dikarya</taxon>
        <taxon>Ascomycota</taxon>
        <taxon>Pezizomycotina</taxon>
        <taxon>Eurotiomycetes</taxon>
        <taxon>Eurotiomycetidae</taxon>
        <taxon>Eurotiales</taxon>
        <taxon>Aspergillaceae</taxon>
        <taxon>Aspergillus</taxon>
        <taxon>Aspergillus subgen. Polypaecilum</taxon>
    </lineage>
</organism>
<evidence type="ECO:0000313" key="4">
    <source>
        <dbReference type="EMBL" id="RJE25411.1"/>
    </source>
</evidence>
<dbReference type="Pfam" id="PF15508">
    <property type="entry name" value="NAAA-beta"/>
    <property type="match status" value="1"/>
</dbReference>
<accession>A0A3A3A7R9</accession>
<name>A0A3A3A7R9_9EURO</name>
<proteinExistence type="predicted"/>
<reference evidence="5" key="1">
    <citation type="submission" date="2017-02" db="EMBL/GenBank/DDBJ databases">
        <authorList>
            <person name="Tafer H."/>
            <person name="Lopandic K."/>
        </authorList>
    </citation>
    <scope>NUCLEOTIDE SEQUENCE [LARGE SCALE GENOMIC DNA]</scope>
    <source>
        <strain evidence="5">CBS 366.77</strain>
    </source>
</reference>
<feature type="region of interest" description="Disordered" evidence="2">
    <location>
        <begin position="335"/>
        <end position="385"/>
    </location>
</feature>
<dbReference type="EMBL" id="MVGC01000048">
    <property type="protein sequence ID" value="RJE25411.1"/>
    <property type="molecule type" value="Genomic_DNA"/>
</dbReference>
<evidence type="ECO:0000256" key="1">
    <source>
        <dbReference type="ARBA" id="ARBA00011891"/>
    </source>
</evidence>
<dbReference type="Proteomes" id="UP000266188">
    <property type="component" value="Unassembled WGS sequence"/>
</dbReference>
<keyword evidence="5" id="KW-1185">Reference proteome</keyword>
<feature type="compositionally biased region" description="Polar residues" evidence="2">
    <location>
        <begin position="357"/>
        <end position="380"/>
    </location>
</feature>
<comment type="caution">
    <text evidence="4">The sequence shown here is derived from an EMBL/GenBank/DDBJ whole genome shotgun (WGS) entry which is preliminary data.</text>
</comment>